<keyword evidence="4" id="KW-0187">Copper transport</keyword>
<organism evidence="5 6">
    <name type="scientific">Ophiocordyceps unilateralis</name>
    <name type="common">Zombie-ant fungus</name>
    <name type="synonym">Torrubia unilateralis</name>
    <dbReference type="NCBI Taxonomy" id="268505"/>
    <lineage>
        <taxon>Eukaryota</taxon>
        <taxon>Fungi</taxon>
        <taxon>Dikarya</taxon>
        <taxon>Ascomycota</taxon>
        <taxon>Pezizomycotina</taxon>
        <taxon>Sordariomycetes</taxon>
        <taxon>Hypocreomycetidae</taxon>
        <taxon>Hypocreales</taxon>
        <taxon>Ophiocordycipitaceae</taxon>
        <taxon>Ophiocordyceps</taxon>
    </lineage>
</organism>
<evidence type="ECO:0000256" key="2">
    <source>
        <dbReference type="ARBA" id="ARBA00022989"/>
    </source>
</evidence>
<evidence type="ECO:0000256" key="1">
    <source>
        <dbReference type="ARBA" id="ARBA00022692"/>
    </source>
</evidence>
<name>A0A2A9PKR1_OPHUN</name>
<accession>A0A2A9PKR1</accession>
<dbReference type="Pfam" id="PF04145">
    <property type="entry name" value="Ctr"/>
    <property type="match status" value="1"/>
</dbReference>
<dbReference type="PANTHER" id="PTHR12483">
    <property type="entry name" value="SOLUTE CARRIER FAMILY 31 COPPER TRANSPORTERS"/>
    <property type="match status" value="1"/>
</dbReference>
<feature type="transmembrane region" description="Helical" evidence="4">
    <location>
        <begin position="117"/>
        <end position="142"/>
    </location>
</feature>
<dbReference type="EMBL" id="LAZP02000070">
    <property type="protein sequence ID" value="PFH61473.1"/>
    <property type="molecule type" value="Genomic_DNA"/>
</dbReference>
<comment type="caution">
    <text evidence="5">The sequence shown here is derived from an EMBL/GenBank/DDBJ whole genome shotgun (WGS) entry which is preliminary data.</text>
</comment>
<comment type="subcellular location">
    <subcellularLocation>
        <location evidence="4">Membrane</location>
        <topology evidence="4">Multi-pass membrane protein</topology>
    </subcellularLocation>
</comment>
<feature type="transmembrane region" description="Helical" evidence="4">
    <location>
        <begin position="41"/>
        <end position="61"/>
    </location>
</feature>
<keyword evidence="4" id="KW-0406">Ion transport</keyword>
<dbReference type="Proteomes" id="UP000037136">
    <property type="component" value="Unassembled WGS sequence"/>
</dbReference>
<dbReference type="OrthoDB" id="161814at2759"/>
<evidence type="ECO:0000256" key="4">
    <source>
        <dbReference type="RuleBase" id="RU367022"/>
    </source>
</evidence>
<keyword evidence="4" id="KW-0186">Copper</keyword>
<gene>
    <name evidence="5" type="ORF">XA68_17304</name>
</gene>
<dbReference type="STRING" id="268505.A0A2A9PKR1"/>
<dbReference type="PANTHER" id="PTHR12483:SF79">
    <property type="entry name" value="COPPER TRANSPORT PROTEIN"/>
    <property type="match status" value="1"/>
</dbReference>
<sequence>MDHGHMDMGSGDAANCKISMLWNWYTIDACFLSPGWHIKNGGMFAATCLGVVALVVVVELLRRLGKEYDAFILRQARRQFADRYADEKSFDSPFVTFRATVPQQLIRSAIHAGTFGGAYIVMLLAMYFNGFVILCIFIGAGLGKFLCDWMVLHIEVDQGRTPETPHKGSGIEDPSVCCG</sequence>
<reference evidence="5 6" key="1">
    <citation type="journal article" date="2015" name="BMC Genomics">
        <title>Gene expression during zombie ant biting behavior reflects the complexity underlying fungal parasitic behavioral manipulation.</title>
        <authorList>
            <person name="de Bekker C."/>
            <person name="Ohm R.A."/>
            <person name="Loreto R.G."/>
            <person name="Sebastian A."/>
            <person name="Albert I."/>
            <person name="Merrow M."/>
            <person name="Brachmann A."/>
            <person name="Hughes D.P."/>
        </authorList>
    </citation>
    <scope>NUCLEOTIDE SEQUENCE [LARGE SCALE GENOMIC DNA]</scope>
    <source>
        <strain evidence="5 6">SC16a</strain>
    </source>
</reference>
<keyword evidence="6" id="KW-1185">Reference proteome</keyword>
<evidence type="ECO:0000313" key="5">
    <source>
        <dbReference type="EMBL" id="PFH61473.1"/>
    </source>
</evidence>
<dbReference type="InterPro" id="IPR007274">
    <property type="entry name" value="Cop_transporter"/>
</dbReference>
<dbReference type="GO" id="GO:0005375">
    <property type="term" value="F:copper ion transmembrane transporter activity"/>
    <property type="evidence" value="ECO:0007669"/>
    <property type="project" value="UniProtKB-UniRule"/>
</dbReference>
<comment type="similarity">
    <text evidence="4">Belongs to the copper transporter (Ctr) (TC 1.A.56) family. SLC31A subfamily.</text>
</comment>
<dbReference type="GO" id="GO:0016020">
    <property type="term" value="C:membrane"/>
    <property type="evidence" value="ECO:0007669"/>
    <property type="project" value="UniProtKB-SubCell"/>
</dbReference>
<proteinExistence type="inferred from homology"/>
<evidence type="ECO:0000256" key="3">
    <source>
        <dbReference type="ARBA" id="ARBA00023136"/>
    </source>
</evidence>
<keyword evidence="2 4" id="KW-1133">Transmembrane helix</keyword>
<keyword evidence="3 4" id="KW-0472">Membrane</keyword>
<keyword evidence="1 4" id="KW-0812">Transmembrane</keyword>
<protein>
    <recommendedName>
        <fullName evidence="4">Copper transport protein</fullName>
    </recommendedName>
</protein>
<reference evidence="5 6" key="2">
    <citation type="journal article" date="2017" name="Sci. Rep.">
        <title>Ant-infecting Ophiocordyceps genomes reveal a high diversity of potential behavioral manipulation genes and a possible major role for enterotoxins.</title>
        <authorList>
            <person name="de Bekker C."/>
            <person name="Ohm R.A."/>
            <person name="Evans H.C."/>
            <person name="Brachmann A."/>
            <person name="Hughes D.P."/>
        </authorList>
    </citation>
    <scope>NUCLEOTIDE SEQUENCE [LARGE SCALE GENOMIC DNA]</scope>
    <source>
        <strain evidence="5 6">SC16a</strain>
    </source>
</reference>
<keyword evidence="4" id="KW-0813">Transport</keyword>
<evidence type="ECO:0000313" key="6">
    <source>
        <dbReference type="Proteomes" id="UP000037136"/>
    </source>
</evidence>
<dbReference type="AlphaFoldDB" id="A0A2A9PKR1"/>